<comment type="caution">
    <text evidence="7">The sequence shown here is derived from an EMBL/GenBank/DDBJ whole genome shotgun (WGS) entry which is preliminary data.</text>
</comment>
<accession>A0A8H3TPH5</accession>
<dbReference type="InterPro" id="IPR036397">
    <property type="entry name" value="RNaseH_sf"/>
</dbReference>
<evidence type="ECO:0000313" key="8">
    <source>
        <dbReference type="Proteomes" id="UP000620104"/>
    </source>
</evidence>
<sequence>MQVVALDCEMVVVRRQPKPGVALARVSLVGEDGQLLYDSLVHVPSDTIIDYQTPKSGIREGDLEDAPSYENVRNKVIALTKGKILVGHALWNDLAVLNLSWNLDNVRDTALYYPLRKHVGIHQEGVYPSLKVLAEKILGKVIQVGEHSSIEDAQTCLALYALYAEEWDRGVKAYEEVTALLPNGSGEWYW</sequence>
<evidence type="ECO:0000256" key="1">
    <source>
        <dbReference type="ARBA" id="ARBA00022552"/>
    </source>
</evidence>
<dbReference type="SMART" id="SM00479">
    <property type="entry name" value="EXOIII"/>
    <property type="match status" value="1"/>
</dbReference>
<keyword evidence="1" id="KW-0698">rRNA processing</keyword>
<dbReference type="EMBL" id="BLZA01000010">
    <property type="protein sequence ID" value="GHJ84961.1"/>
    <property type="molecule type" value="Genomic_DNA"/>
</dbReference>
<proteinExistence type="predicted"/>
<dbReference type="InterPro" id="IPR012337">
    <property type="entry name" value="RNaseH-like_sf"/>
</dbReference>
<evidence type="ECO:0000256" key="3">
    <source>
        <dbReference type="ARBA" id="ARBA00022801"/>
    </source>
</evidence>
<evidence type="ECO:0000256" key="5">
    <source>
        <dbReference type="ARBA" id="ARBA00025599"/>
    </source>
</evidence>
<dbReference type="AlphaFoldDB" id="A0A8H3TPH5"/>
<dbReference type="SUPFAM" id="SSF53098">
    <property type="entry name" value="Ribonuclease H-like"/>
    <property type="match status" value="1"/>
</dbReference>
<evidence type="ECO:0000256" key="2">
    <source>
        <dbReference type="ARBA" id="ARBA00022722"/>
    </source>
</evidence>
<dbReference type="GO" id="GO:0003676">
    <property type="term" value="F:nucleic acid binding"/>
    <property type="evidence" value="ECO:0007669"/>
    <property type="project" value="InterPro"/>
</dbReference>
<evidence type="ECO:0000313" key="7">
    <source>
        <dbReference type="EMBL" id="GHJ84961.1"/>
    </source>
</evidence>
<feature type="domain" description="Exonuclease" evidence="6">
    <location>
        <begin position="2"/>
        <end position="169"/>
    </location>
</feature>
<dbReference type="GO" id="GO:0004527">
    <property type="term" value="F:exonuclease activity"/>
    <property type="evidence" value="ECO:0007669"/>
    <property type="project" value="UniProtKB-KW"/>
</dbReference>
<keyword evidence="3" id="KW-0378">Hydrolase</keyword>
<name>A0A8H3TPH5_9TREE</name>
<dbReference type="GO" id="GO:0000027">
    <property type="term" value="P:ribosomal large subunit assembly"/>
    <property type="evidence" value="ECO:0007669"/>
    <property type="project" value="TreeGrafter"/>
</dbReference>
<keyword evidence="8" id="KW-1185">Reference proteome</keyword>
<comment type="function">
    <text evidence="5">Exoribonuclease involved in ribosome biosynthesis. Involved in the processing of ITS1, the internal transcribed spacer localized between the 18S and 5.8S rRNAs.</text>
</comment>
<dbReference type="OrthoDB" id="8191639at2759"/>
<dbReference type="PANTHER" id="PTHR12801">
    <property type="entry name" value="RNA EXONUCLEASE REXO1 / RECO3 FAMILY MEMBER-RELATED"/>
    <property type="match status" value="1"/>
</dbReference>
<reference evidence="7" key="1">
    <citation type="submission" date="2020-07" db="EMBL/GenBank/DDBJ databases">
        <title>Draft Genome Sequence of a Deep-Sea Yeast, Naganishia (Cryptococcus) liquefaciens strain N6.</title>
        <authorList>
            <person name="Han Y.W."/>
            <person name="Kajitani R."/>
            <person name="Morimoto H."/>
            <person name="Parhat M."/>
            <person name="Tsubouchi H."/>
            <person name="Bakenova O."/>
            <person name="Ogata M."/>
            <person name="Argunhan B."/>
            <person name="Aoki R."/>
            <person name="Kajiwara S."/>
            <person name="Itoh T."/>
            <person name="Iwasaki H."/>
        </authorList>
    </citation>
    <scope>NUCLEOTIDE SEQUENCE</scope>
    <source>
        <strain evidence="7">N6</strain>
    </source>
</reference>
<protein>
    <recommendedName>
        <fullName evidence="6">Exonuclease domain-containing protein</fullName>
    </recommendedName>
</protein>
<organism evidence="7 8">
    <name type="scientific">Naganishia liquefaciens</name>
    <dbReference type="NCBI Taxonomy" id="104408"/>
    <lineage>
        <taxon>Eukaryota</taxon>
        <taxon>Fungi</taxon>
        <taxon>Dikarya</taxon>
        <taxon>Basidiomycota</taxon>
        <taxon>Agaricomycotina</taxon>
        <taxon>Tremellomycetes</taxon>
        <taxon>Filobasidiales</taxon>
        <taxon>Filobasidiaceae</taxon>
        <taxon>Naganishia</taxon>
    </lineage>
</organism>
<dbReference type="InterPro" id="IPR047021">
    <property type="entry name" value="REXO1/3/4-like"/>
</dbReference>
<dbReference type="GO" id="GO:0005634">
    <property type="term" value="C:nucleus"/>
    <property type="evidence" value="ECO:0007669"/>
    <property type="project" value="TreeGrafter"/>
</dbReference>
<evidence type="ECO:0000256" key="4">
    <source>
        <dbReference type="ARBA" id="ARBA00022839"/>
    </source>
</evidence>
<dbReference type="Pfam" id="PF00929">
    <property type="entry name" value="RNase_T"/>
    <property type="match status" value="1"/>
</dbReference>
<gene>
    <name evidence="7" type="ORF">NliqN6_1363</name>
</gene>
<evidence type="ECO:0000259" key="6">
    <source>
        <dbReference type="SMART" id="SM00479"/>
    </source>
</evidence>
<dbReference type="Gene3D" id="3.30.420.10">
    <property type="entry name" value="Ribonuclease H-like superfamily/Ribonuclease H"/>
    <property type="match status" value="1"/>
</dbReference>
<dbReference type="Proteomes" id="UP000620104">
    <property type="component" value="Unassembled WGS sequence"/>
</dbReference>
<keyword evidence="2" id="KW-0540">Nuclease</keyword>
<dbReference type="PANTHER" id="PTHR12801:SF45">
    <property type="entry name" value="RNA EXONUCLEASE 4"/>
    <property type="match status" value="1"/>
</dbReference>
<keyword evidence="4" id="KW-0269">Exonuclease</keyword>
<dbReference type="GO" id="GO:0006364">
    <property type="term" value="P:rRNA processing"/>
    <property type="evidence" value="ECO:0007669"/>
    <property type="project" value="UniProtKB-KW"/>
</dbReference>
<dbReference type="InterPro" id="IPR013520">
    <property type="entry name" value="Ribonucl_H"/>
</dbReference>